<sequence>MAELEQVTQQNAEELKAKEQERIVGQIAKELQISLKQIRTTVGLLDEGNTIPFIARYRKEMTGELDENQLRDIEERTTYLRNLEERKREVIRIIDEQGKLTGELKSSIEQAVKLQEVEDLYRPYRQKRKTRASVAKEKGLEPLAEWIREQPKQGDVKLEAAKYVDEGKGVESADDAIAGAMDILAESIADEATIRSWVRRYTMDHGMLTSEAKDAEQETVYENYYKYSELAKKMPPHRILAINRGERENILKVGLDVQSEPVHNYMMRNIVKGPSVVRDVLNAVIEDSYKRLIAPSIEREIRAELTEKGENQAISIFSGNLRSLLLQPPVKGRRVLGVDPAYRTGCKLAVVDDTSKLLEVAVTYPTPPNNKRKEAAEIFRNLITKYEIQLIVIGNGTASRETEQFVAEVIADLNQPDLAYLIVNEAGASVYSASKLAQQEFPELDVAERSAVSIARRVQDPLAELVKIEPKAIGVGQYQHDVSQKHLDESLKAVVESAVNHVGVDVNTASPSLLSYVAGVNATTAKNIVKYRDENGKFSNRKQLQSVPRLGAKTYEQCIGFMRISESDNPLDKTPIHPESYKVVDRLFKELSVKLDKLGSQELSVLLENQEVESLATKLDVGVPTLRDILESLQRPGRDPREELPLPIFRTDVLKIEDLASGMELQGTVRNVIDFGAFVDIGIKSDGLVHISQLSHGFVKHPMDVVSVGDTVTVWVLNVDLKKGRVGLTMRNPHQEE</sequence>
<dbReference type="GO" id="GO:0006412">
    <property type="term" value="P:translation"/>
    <property type="evidence" value="ECO:0007669"/>
    <property type="project" value="TreeGrafter"/>
</dbReference>
<gene>
    <name evidence="2" type="ORF">JCM16418_2217</name>
</gene>
<dbReference type="Gene3D" id="1.10.10.650">
    <property type="entry name" value="RuvA domain 2-like"/>
    <property type="match status" value="1"/>
</dbReference>
<dbReference type="SUPFAM" id="SSF50249">
    <property type="entry name" value="Nucleic acid-binding proteins"/>
    <property type="match status" value="1"/>
</dbReference>
<dbReference type="Pfam" id="PF09371">
    <property type="entry name" value="Tex_N"/>
    <property type="match status" value="1"/>
</dbReference>
<protein>
    <submittedName>
        <fullName evidence="2">Transcription accessory protein</fullName>
    </submittedName>
</protein>
<dbReference type="Pfam" id="PF00575">
    <property type="entry name" value="S1"/>
    <property type="match status" value="1"/>
</dbReference>
<dbReference type="InterPro" id="IPR050437">
    <property type="entry name" value="Ribos_protein_bS1-like"/>
</dbReference>
<dbReference type="GO" id="GO:0003735">
    <property type="term" value="F:structural constituent of ribosome"/>
    <property type="evidence" value="ECO:0007669"/>
    <property type="project" value="TreeGrafter"/>
</dbReference>
<name>W7YI98_9BACL</name>
<feature type="domain" description="S1 motif" evidence="1">
    <location>
        <begin position="662"/>
        <end position="731"/>
    </location>
</feature>
<dbReference type="InterPro" id="IPR037027">
    <property type="entry name" value="YqgF/RNaseH-like_dom_sf"/>
</dbReference>
<reference evidence="2 3" key="1">
    <citation type="journal article" date="2014" name="Genome Announc.">
        <title>Draft Genome Sequence of Paenibacillus pini JCM 16418T, Isolated from the Rhizosphere of Pine Tree.</title>
        <authorList>
            <person name="Yuki M."/>
            <person name="Oshima K."/>
            <person name="Suda W."/>
            <person name="Oshida Y."/>
            <person name="Kitamura K."/>
            <person name="Iida Y."/>
            <person name="Hattori M."/>
            <person name="Ohkuma M."/>
        </authorList>
    </citation>
    <scope>NUCLEOTIDE SEQUENCE [LARGE SCALE GENOMIC DNA]</scope>
    <source>
        <strain evidence="2 3">JCM 16418</strain>
    </source>
</reference>
<dbReference type="InterPro" id="IPR023323">
    <property type="entry name" value="Tex-like_dom_sf"/>
</dbReference>
<dbReference type="InterPro" id="IPR010994">
    <property type="entry name" value="RuvA_2-like"/>
</dbReference>
<dbReference type="EMBL" id="BAVZ01000005">
    <property type="protein sequence ID" value="GAF08177.1"/>
    <property type="molecule type" value="Genomic_DNA"/>
</dbReference>
<proteinExistence type="predicted"/>
<dbReference type="Gene3D" id="2.40.50.140">
    <property type="entry name" value="Nucleic acid-binding proteins"/>
    <property type="match status" value="1"/>
</dbReference>
<dbReference type="SUPFAM" id="SSF158832">
    <property type="entry name" value="Tex N-terminal region-like"/>
    <property type="match status" value="1"/>
</dbReference>
<keyword evidence="3" id="KW-1185">Reference proteome</keyword>
<dbReference type="PANTHER" id="PTHR10724">
    <property type="entry name" value="30S RIBOSOMAL PROTEIN S1"/>
    <property type="match status" value="1"/>
</dbReference>
<dbReference type="eggNOG" id="COG2183">
    <property type="taxonomic scope" value="Bacteria"/>
</dbReference>
<dbReference type="Gene3D" id="1.10.150.310">
    <property type="entry name" value="Tex RuvX-like domain-like"/>
    <property type="match status" value="1"/>
</dbReference>
<dbReference type="OrthoDB" id="9804714at2"/>
<dbReference type="Gene3D" id="3.30.420.140">
    <property type="entry name" value="YqgF/RNase H-like domain"/>
    <property type="match status" value="1"/>
</dbReference>
<dbReference type="InterPro" id="IPR032639">
    <property type="entry name" value="Tex_YqgF"/>
</dbReference>
<dbReference type="InterPro" id="IPR003029">
    <property type="entry name" value="S1_domain"/>
</dbReference>
<dbReference type="GO" id="GO:0003729">
    <property type="term" value="F:mRNA binding"/>
    <property type="evidence" value="ECO:0007669"/>
    <property type="project" value="TreeGrafter"/>
</dbReference>
<dbReference type="SUPFAM" id="SSF47781">
    <property type="entry name" value="RuvA domain 2-like"/>
    <property type="match status" value="2"/>
</dbReference>
<dbReference type="Pfam" id="PF17674">
    <property type="entry name" value="HHH_9"/>
    <property type="match status" value="1"/>
</dbReference>
<evidence type="ECO:0000313" key="2">
    <source>
        <dbReference type="EMBL" id="GAF08177.1"/>
    </source>
</evidence>
<dbReference type="InterPro" id="IPR012337">
    <property type="entry name" value="RNaseH-like_sf"/>
</dbReference>
<dbReference type="Gene3D" id="1.10.3500.10">
    <property type="entry name" value="Tex N-terminal region-like"/>
    <property type="match status" value="1"/>
</dbReference>
<organism evidence="2 3">
    <name type="scientific">Paenibacillus pini JCM 16418</name>
    <dbReference type="NCBI Taxonomy" id="1236976"/>
    <lineage>
        <taxon>Bacteria</taxon>
        <taxon>Bacillati</taxon>
        <taxon>Bacillota</taxon>
        <taxon>Bacilli</taxon>
        <taxon>Bacillales</taxon>
        <taxon>Paenibacillaceae</taxon>
        <taxon>Paenibacillus</taxon>
    </lineage>
</organism>
<accession>W7YI98</accession>
<dbReference type="InterPro" id="IPR055179">
    <property type="entry name" value="Tex-like_central_region"/>
</dbReference>
<comment type="caution">
    <text evidence="2">The sequence shown here is derived from an EMBL/GenBank/DDBJ whole genome shotgun (WGS) entry which is preliminary data.</text>
</comment>
<dbReference type="InterPro" id="IPR006641">
    <property type="entry name" value="YqgF/RNaseH-like_dom"/>
</dbReference>
<dbReference type="CDD" id="cd05685">
    <property type="entry name" value="S1_Tex"/>
    <property type="match status" value="1"/>
</dbReference>
<dbReference type="InterPro" id="IPR044146">
    <property type="entry name" value="S1_Tex"/>
</dbReference>
<dbReference type="SMART" id="SM00732">
    <property type="entry name" value="YqgFc"/>
    <property type="match status" value="1"/>
</dbReference>
<dbReference type="RefSeq" id="WP_036648302.1">
    <property type="nucleotide sequence ID" value="NZ_BAVZ01000005.1"/>
</dbReference>
<dbReference type="Pfam" id="PF16921">
    <property type="entry name" value="Tex_YqgF"/>
    <property type="match status" value="1"/>
</dbReference>
<evidence type="ECO:0000259" key="1">
    <source>
        <dbReference type="PROSITE" id="PS50126"/>
    </source>
</evidence>
<dbReference type="SMART" id="SM00316">
    <property type="entry name" value="S1"/>
    <property type="match status" value="1"/>
</dbReference>
<dbReference type="InterPro" id="IPR041692">
    <property type="entry name" value="HHH_9"/>
</dbReference>
<dbReference type="InterPro" id="IPR023319">
    <property type="entry name" value="Tex-like_HTH_dom_sf"/>
</dbReference>
<dbReference type="Proteomes" id="UP000019364">
    <property type="component" value="Unassembled WGS sequence"/>
</dbReference>
<dbReference type="FunFam" id="1.10.150.310:FF:000001">
    <property type="entry name" value="RNA-binding transcriptional accessory protein"/>
    <property type="match status" value="1"/>
</dbReference>
<dbReference type="InterPro" id="IPR018974">
    <property type="entry name" value="Tex-like_N"/>
</dbReference>
<dbReference type="PANTHER" id="PTHR10724:SF10">
    <property type="entry name" value="S1 RNA-BINDING DOMAIN-CONTAINING PROTEIN 1"/>
    <property type="match status" value="1"/>
</dbReference>
<dbReference type="Pfam" id="PF22706">
    <property type="entry name" value="Tex_central_region"/>
    <property type="match status" value="1"/>
</dbReference>
<dbReference type="InterPro" id="IPR012340">
    <property type="entry name" value="NA-bd_OB-fold"/>
</dbReference>
<dbReference type="GO" id="GO:0005737">
    <property type="term" value="C:cytoplasm"/>
    <property type="evidence" value="ECO:0007669"/>
    <property type="project" value="UniProtKB-ARBA"/>
</dbReference>
<dbReference type="AlphaFoldDB" id="W7YI98"/>
<dbReference type="STRING" id="1236976.JCM16418_2217"/>
<dbReference type="SUPFAM" id="SSF53098">
    <property type="entry name" value="Ribonuclease H-like"/>
    <property type="match status" value="1"/>
</dbReference>
<dbReference type="FunFam" id="3.30.420.140:FF:000001">
    <property type="entry name" value="RNA-binding transcriptional accessory protein"/>
    <property type="match status" value="1"/>
</dbReference>
<dbReference type="FunFam" id="2.40.50.140:FF:000051">
    <property type="entry name" value="RNA-binding transcriptional accessory protein"/>
    <property type="match status" value="1"/>
</dbReference>
<dbReference type="PROSITE" id="PS50126">
    <property type="entry name" value="S1"/>
    <property type="match status" value="1"/>
</dbReference>
<dbReference type="FunFam" id="1.10.10.650:FF:000001">
    <property type="entry name" value="S1 RNA-binding domain 1"/>
    <property type="match status" value="1"/>
</dbReference>
<dbReference type="GO" id="GO:0006139">
    <property type="term" value="P:nucleobase-containing compound metabolic process"/>
    <property type="evidence" value="ECO:0007669"/>
    <property type="project" value="InterPro"/>
</dbReference>
<dbReference type="Pfam" id="PF12836">
    <property type="entry name" value="HHH_3"/>
    <property type="match status" value="1"/>
</dbReference>
<evidence type="ECO:0000313" key="3">
    <source>
        <dbReference type="Proteomes" id="UP000019364"/>
    </source>
</evidence>